<dbReference type="Proteomes" id="UP000053660">
    <property type="component" value="Unassembled WGS sequence"/>
</dbReference>
<sequence length="86" mass="10000">MLRSSSDSKIEEEKGTTLMRWNWRWESICSRTRTNCASLSIPERLDLDAGNHSRRANRDCFVSTTRSSLSAMFSYFEILTSRARTM</sequence>
<evidence type="ECO:0000313" key="1">
    <source>
        <dbReference type="EMBL" id="KHJ88918.1"/>
    </source>
</evidence>
<organism evidence="1 2">
    <name type="scientific">Oesophagostomum dentatum</name>
    <name type="common">Nodular worm</name>
    <dbReference type="NCBI Taxonomy" id="61180"/>
    <lineage>
        <taxon>Eukaryota</taxon>
        <taxon>Metazoa</taxon>
        <taxon>Ecdysozoa</taxon>
        <taxon>Nematoda</taxon>
        <taxon>Chromadorea</taxon>
        <taxon>Rhabditida</taxon>
        <taxon>Rhabditina</taxon>
        <taxon>Rhabditomorpha</taxon>
        <taxon>Strongyloidea</taxon>
        <taxon>Strongylidae</taxon>
        <taxon>Oesophagostomum</taxon>
    </lineage>
</organism>
<gene>
    <name evidence="1" type="ORF">OESDEN_11276</name>
</gene>
<proteinExistence type="predicted"/>
<accession>A0A0B1SUC1</accession>
<name>A0A0B1SUC1_OESDE</name>
<dbReference type="AlphaFoldDB" id="A0A0B1SUC1"/>
<reference evidence="1 2" key="1">
    <citation type="submission" date="2014-03" db="EMBL/GenBank/DDBJ databases">
        <title>Draft genome of the hookworm Oesophagostomum dentatum.</title>
        <authorList>
            <person name="Mitreva M."/>
        </authorList>
    </citation>
    <scope>NUCLEOTIDE SEQUENCE [LARGE SCALE GENOMIC DNA]</scope>
    <source>
        <strain evidence="1 2">OD-Hann</strain>
    </source>
</reference>
<evidence type="ECO:0000313" key="2">
    <source>
        <dbReference type="Proteomes" id="UP000053660"/>
    </source>
</evidence>
<keyword evidence="2" id="KW-1185">Reference proteome</keyword>
<protein>
    <submittedName>
        <fullName evidence="1">Uncharacterized protein</fullName>
    </submittedName>
</protein>
<dbReference type="EMBL" id="KN555003">
    <property type="protein sequence ID" value="KHJ88918.1"/>
    <property type="molecule type" value="Genomic_DNA"/>
</dbReference>